<sequence>MLKVIMQNFCIAICLCLHSHRLGISQLNSFFYVLTIKKINE</sequence>
<evidence type="ECO:0000313" key="1">
    <source>
        <dbReference type="EMBL" id="JAH89199.1"/>
    </source>
</evidence>
<dbReference type="EMBL" id="GBXM01019378">
    <property type="protein sequence ID" value="JAH89199.1"/>
    <property type="molecule type" value="Transcribed_RNA"/>
</dbReference>
<dbReference type="AlphaFoldDB" id="A0A0E9WFL4"/>
<proteinExistence type="predicted"/>
<organism evidence="1">
    <name type="scientific">Anguilla anguilla</name>
    <name type="common">European freshwater eel</name>
    <name type="synonym">Muraena anguilla</name>
    <dbReference type="NCBI Taxonomy" id="7936"/>
    <lineage>
        <taxon>Eukaryota</taxon>
        <taxon>Metazoa</taxon>
        <taxon>Chordata</taxon>
        <taxon>Craniata</taxon>
        <taxon>Vertebrata</taxon>
        <taxon>Euteleostomi</taxon>
        <taxon>Actinopterygii</taxon>
        <taxon>Neopterygii</taxon>
        <taxon>Teleostei</taxon>
        <taxon>Anguilliformes</taxon>
        <taxon>Anguillidae</taxon>
        <taxon>Anguilla</taxon>
    </lineage>
</organism>
<name>A0A0E9WFL4_ANGAN</name>
<reference evidence="1" key="1">
    <citation type="submission" date="2014-11" db="EMBL/GenBank/DDBJ databases">
        <authorList>
            <person name="Amaro Gonzalez C."/>
        </authorList>
    </citation>
    <scope>NUCLEOTIDE SEQUENCE</scope>
</reference>
<reference evidence="1" key="2">
    <citation type="journal article" date="2015" name="Fish Shellfish Immunol.">
        <title>Early steps in the European eel (Anguilla anguilla)-Vibrio vulnificus interaction in the gills: Role of the RtxA13 toxin.</title>
        <authorList>
            <person name="Callol A."/>
            <person name="Pajuelo D."/>
            <person name="Ebbesson L."/>
            <person name="Teles M."/>
            <person name="MacKenzie S."/>
            <person name="Amaro C."/>
        </authorList>
    </citation>
    <scope>NUCLEOTIDE SEQUENCE</scope>
</reference>
<accession>A0A0E9WFL4</accession>
<protein>
    <submittedName>
        <fullName evidence="1">Uncharacterized protein</fullName>
    </submittedName>
</protein>